<dbReference type="KEGG" id="nvi:100123988"/>
<dbReference type="EnsemblMetazoa" id="XM_008209205">
    <property type="protein sequence ID" value="XP_008207427"/>
    <property type="gene ID" value="LOC100123988"/>
</dbReference>
<evidence type="ECO:0000256" key="1">
    <source>
        <dbReference type="ARBA" id="ARBA00022723"/>
    </source>
</evidence>
<dbReference type="EnsemblMetazoa" id="XM_016986040">
    <property type="protein sequence ID" value="XP_016841529"/>
    <property type="gene ID" value="LOC100123988"/>
</dbReference>
<dbReference type="AlphaFoldDB" id="A0A7M7HAX0"/>
<feature type="domain" description="RanBP2-type" evidence="4">
    <location>
        <begin position="450"/>
        <end position="474"/>
    </location>
</feature>
<dbReference type="InterPro" id="IPR001876">
    <property type="entry name" value="Znf_RanBP2"/>
</dbReference>
<dbReference type="GO" id="GO:0005737">
    <property type="term" value="C:cytoplasm"/>
    <property type="evidence" value="ECO:0007669"/>
    <property type="project" value="TreeGrafter"/>
</dbReference>
<dbReference type="Gene3D" id="1.20.58.2190">
    <property type="match status" value="1"/>
</dbReference>
<dbReference type="Proteomes" id="UP000002358">
    <property type="component" value="Chromosome 5"/>
</dbReference>
<protein>
    <recommendedName>
        <fullName evidence="4">RanBP2-type domain-containing protein</fullName>
    </recommendedName>
</protein>
<dbReference type="Pfam" id="PF21388">
    <property type="entry name" value="SPATA2_PUB-like"/>
    <property type="match status" value="1"/>
</dbReference>
<accession>A0A7M7HAX0</accession>
<dbReference type="PANTHER" id="PTHR15326:SF2">
    <property type="entry name" value="PROTEIN TAMOZHENNIC"/>
    <property type="match status" value="1"/>
</dbReference>
<feature type="domain" description="RanBP2-type" evidence="4">
    <location>
        <begin position="413"/>
        <end position="438"/>
    </location>
</feature>
<dbReference type="InParanoid" id="A0A7M7HAX0"/>
<dbReference type="EnsemblMetazoa" id="XM_008209204">
    <property type="protein sequence ID" value="XP_008207426"/>
    <property type="gene ID" value="LOC100123988"/>
</dbReference>
<name>A0A7M7HAX0_NASVI</name>
<dbReference type="SMR" id="A0A7M7HAX0"/>
<dbReference type="OMA" id="HICSAEN"/>
<proteinExistence type="predicted"/>
<evidence type="ECO:0000259" key="4">
    <source>
        <dbReference type="SMART" id="SM00547"/>
    </source>
</evidence>
<dbReference type="PANTHER" id="PTHR15326">
    <property type="entry name" value="SPERMATOGENESIS-ASSOCIATED PROTEIN 2/TAMOZHENNIC"/>
    <property type="match status" value="1"/>
</dbReference>
<keyword evidence="1" id="KW-0479">Metal-binding</keyword>
<evidence type="ECO:0000256" key="2">
    <source>
        <dbReference type="ARBA" id="ARBA00022771"/>
    </source>
</evidence>
<evidence type="ECO:0000313" key="5">
    <source>
        <dbReference type="EnsemblMetazoa" id="XP_008207427"/>
    </source>
</evidence>
<dbReference type="EnsemblMetazoa" id="XM_001607734">
    <property type="protein sequence ID" value="XP_001607784"/>
    <property type="gene ID" value="LOC100123988"/>
</dbReference>
<keyword evidence="6" id="KW-1185">Reference proteome</keyword>
<evidence type="ECO:0000256" key="3">
    <source>
        <dbReference type="ARBA" id="ARBA00022833"/>
    </source>
</evidence>
<sequence length="475" mass="55222">MNIIQDFEYQVQELRKKFEQCHLVYLQIEESPLKLAQRLKLEGIIEEYLSLVTNERKFVFQETSDIFYKSATTYKDFSGYKAAAGWCAISLYASNLLSQPWRREYRNIKTFSGFYKHEVESNLACAELMFAHMGYSMCKSKVLTLDGPIDPDKVSSVSRDAIVAFVECKILKRIWEEVSNNFNISWLEVLEFRKYYAGSADQAIRALNCRHVETLKMLAPQPNNIPKNRYYQSNQQIRPSTYDYVEKVSHSRENKNNNYSHRNDLDNDLRQDYKYSYPKGNSYEDFTPVFSHDVPGNFNADVNAKFRPAEPVYETQSFKARDNEFTPRSEMNNYRKSTDKINLLYRNDSREFPQELINEEPTFIQGSECIPAARDVPQNSLLFKEQQQQRVSKCNVKESDPILDTHEAETNEGSWNCDFCTFLNTDENVKICQMCGKTQKLNVDESFISDGKQCKQCTLLNSKVSSVCDACGFDL</sequence>
<organism evidence="5 6">
    <name type="scientific">Nasonia vitripennis</name>
    <name type="common">Parasitic wasp</name>
    <dbReference type="NCBI Taxonomy" id="7425"/>
    <lineage>
        <taxon>Eukaryota</taxon>
        <taxon>Metazoa</taxon>
        <taxon>Ecdysozoa</taxon>
        <taxon>Arthropoda</taxon>
        <taxon>Hexapoda</taxon>
        <taxon>Insecta</taxon>
        <taxon>Pterygota</taxon>
        <taxon>Neoptera</taxon>
        <taxon>Endopterygota</taxon>
        <taxon>Hymenoptera</taxon>
        <taxon>Apocrita</taxon>
        <taxon>Proctotrupomorpha</taxon>
        <taxon>Chalcidoidea</taxon>
        <taxon>Pteromalidae</taxon>
        <taxon>Pteromalinae</taxon>
        <taxon>Nasonia</taxon>
    </lineage>
</organism>
<dbReference type="SMART" id="SM00547">
    <property type="entry name" value="ZnF_RBZ"/>
    <property type="match status" value="2"/>
</dbReference>
<dbReference type="GO" id="GO:0008270">
    <property type="term" value="F:zinc ion binding"/>
    <property type="evidence" value="ECO:0007669"/>
    <property type="project" value="UniProtKB-KW"/>
</dbReference>
<gene>
    <name evidence="5" type="primary">100123988</name>
</gene>
<reference evidence="5" key="1">
    <citation type="submission" date="2021-01" db="UniProtKB">
        <authorList>
            <consortium name="EnsemblMetazoa"/>
        </authorList>
    </citation>
    <scope>IDENTIFICATION</scope>
</reference>
<evidence type="ECO:0000313" key="6">
    <source>
        <dbReference type="Proteomes" id="UP000002358"/>
    </source>
</evidence>
<keyword evidence="2" id="KW-0863">Zinc-finger</keyword>
<keyword evidence="3" id="KW-0862">Zinc</keyword>
<dbReference type="OrthoDB" id="9837000at2759"/>
<dbReference type="InterPro" id="IPR048839">
    <property type="entry name" value="SPATA2_PUB-like"/>
</dbReference>